<dbReference type="Proteomes" id="UP000327039">
    <property type="component" value="Unassembled WGS sequence"/>
</dbReference>
<gene>
    <name evidence="1" type="ORF">F6B42_01735</name>
</gene>
<name>A0A5J5IUG1_9MICO</name>
<dbReference type="OrthoDB" id="7347529at2"/>
<organism evidence="1 2">
    <name type="scientific">Microbacterium radiodurans</name>
    <dbReference type="NCBI Taxonomy" id="661398"/>
    <lineage>
        <taxon>Bacteria</taxon>
        <taxon>Bacillati</taxon>
        <taxon>Actinomycetota</taxon>
        <taxon>Actinomycetes</taxon>
        <taxon>Micrococcales</taxon>
        <taxon>Microbacteriaceae</taxon>
        <taxon>Microbacterium</taxon>
    </lineage>
</organism>
<dbReference type="InterPro" id="IPR009467">
    <property type="entry name" value="Glycolipid-bd_prot_put"/>
</dbReference>
<dbReference type="RefSeq" id="WP_150417872.1">
    <property type="nucleotide sequence ID" value="NZ_VYRZ01000001.1"/>
</dbReference>
<protein>
    <submittedName>
        <fullName evidence="1">Putative glycolipid-binding domain-containing protein</fullName>
    </submittedName>
</protein>
<reference evidence="2" key="1">
    <citation type="submission" date="2019-09" db="EMBL/GenBank/DDBJ databases">
        <title>Mumia zhuanghuii sp. nov. isolated from the intestinal contents of plateau pika (Ochotona curzoniae) in the Qinghai-Tibet plateau of China.</title>
        <authorList>
            <person name="Tian Z."/>
        </authorList>
    </citation>
    <scope>NUCLEOTIDE SEQUENCE [LARGE SCALE GENOMIC DNA]</scope>
    <source>
        <strain evidence="2">DSM 25564</strain>
    </source>
</reference>
<dbReference type="AlphaFoldDB" id="A0A5J5IUG1"/>
<evidence type="ECO:0000313" key="2">
    <source>
        <dbReference type="Proteomes" id="UP000327039"/>
    </source>
</evidence>
<dbReference type="Pfam" id="PF06475">
    <property type="entry name" value="Glycolipid_bind"/>
    <property type="match status" value="1"/>
</dbReference>
<comment type="caution">
    <text evidence="1">The sequence shown here is derived from an EMBL/GenBank/DDBJ whole genome shotgun (WGS) entry which is preliminary data.</text>
</comment>
<sequence length="172" mass="18632">MTWTGLESAGVERATIEYSETGIRAVAQIEGGDSACRYALSVDADGRTSGVTLECGGRELRLERTDDGWSVDGERRPDLDAAVDVDITATPLTNALPIRRLGLRIGGAAEIETAWVAVPDLTVVVGRQRYTRVGPAAYCFESLDSDFRRTIRVDDEGFVLSYPGLFERVTGS</sequence>
<dbReference type="EMBL" id="VYRZ01000001">
    <property type="protein sequence ID" value="KAA9089239.1"/>
    <property type="molecule type" value="Genomic_DNA"/>
</dbReference>
<accession>A0A5J5IUG1</accession>
<proteinExistence type="predicted"/>
<dbReference type="SUPFAM" id="SSF159275">
    <property type="entry name" value="PA1994-like"/>
    <property type="match status" value="1"/>
</dbReference>
<evidence type="ECO:0000313" key="1">
    <source>
        <dbReference type="EMBL" id="KAA9089239.1"/>
    </source>
</evidence>
<keyword evidence="2" id="KW-1185">Reference proteome</keyword>